<evidence type="ECO:0000313" key="3">
    <source>
        <dbReference type="Proteomes" id="UP000641932"/>
    </source>
</evidence>
<gene>
    <name evidence="2" type="ORF">GCM10012280_46200</name>
</gene>
<organism evidence="2 3">
    <name type="scientific">Wenjunlia tyrosinilytica</name>
    <dbReference type="NCBI Taxonomy" id="1544741"/>
    <lineage>
        <taxon>Bacteria</taxon>
        <taxon>Bacillati</taxon>
        <taxon>Actinomycetota</taxon>
        <taxon>Actinomycetes</taxon>
        <taxon>Kitasatosporales</taxon>
        <taxon>Streptomycetaceae</taxon>
        <taxon>Wenjunlia</taxon>
    </lineage>
</organism>
<sequence length="186" mass="20313">MVIQTVPLSFLTADSSHDEQPDGDVLPHPYPDQWTRPYRPGPYRVAAAALLLMLASYLLFASLIVGLSGELHGAGVIVAATAGVIAFTLRILRTGVWVSADGLRHVRLLYTTTLPWARIQEVRTSQQPVRWLGLPRTVQGQALVLTPAHGGETRVLLTDHNADFLGRVEAFDMAADAIEDWADPAR</sequence>
<keyword evidence="1" id="KW-1133">Transmembrane helix</keyword>
<evidence type="ECO:0000313" key="2">
    <source>
        <dbReference type="EMBL" id="GGO93517.1"/>
    </source>
</evidence>
<feature type="transmembrane region" description="Helical" evidence="1">
    <location>
        <begin position="71"/>
        <end position="92"/>
    </location>
</feature>
<keyword evidence="1" id="KW-0472">Membrane</keyword>
<dbReference type="AlphaFoldDB" id="A0A918DYW5"/>
<name>A0A918DYW5_9ACTN</name>
<dbReference type="EMBL" id="BMMS01000021">
    <property type="protein sequence ID" value="GGO93517.1"/>
    <property type="molecule type" value="Genomic_DNA"/>
</dbReference>
<accession>A0A918DYW5</accession>
<feature type="transmembrane region" description="Helical" evidence="1">
    <location>
        <begin position="45"/>
        <end position="65"/>
    </location>
</feature>
<reference evidence="2" key="2">
    <citation type="submission" date="2020-09" db="EMBL/GenBank/DDBJ databases">
        <authorList>
            <person name="Sun Q."/>
            <person name="Zhou Y."/>
        </authorList>
    </citation>
    <scope>NUCLEOTIDE SEQUENCE</scope>
    <source>
        <strain evidence="2">CGMCC 4.7201</strain>
    </source>
</reference>
<keyword evidence="1" id="KW-0812">Transmembrane</keyword>
<reference evidence="2" key="1">
    <citation type="journal article" date="2014" name="Int. J. Syst. Evol. Microbiol.">
        <title>Complete genome sequence of Corynebacterium casei LMG S-19264T (=DSM 44701T), isolated from a smear-ripened cheese.</title>
        <authorList>
            <consortium name="US DOE Joint Genome Institute (JGI-PGF)"/>
            <person name="Walter F."/>
            <person name="Albersmeier A."/>
            <person name="Kalinowski J."/>
            <person name="Ruckert C."/>
        </authorList>
    </citation>
    <scope>NUCLEOTIDE SEQUENCE</scope>
    <source>
        <strain evidence="2">CGMCC 4.7201</strain>
    </source>
</reference>
<protein>
    <submittedName>
        <fullName evidence="2">Membrane protein</fullName>
    </submittedName>
</protein>
<evidence type="ECO:0000256" key="1">
    <source>
        <dbReference type="SAM" id="Phobius"/>
    </source>
</evidence>
<proteinExistence type="predicted"/>
<keyword evidence="3" id="KW-1185">Reference proteome</keyword>
<dbReference type="Proteomes" id="UP000641932">
    <property type="component" value="Unassembled WGS sequence"/>
</dbReference>
<comment type="caution">
    <text evidence="2">The sequence shown here is derived from an EMBL/GenBank/DDBJ whole genome shotgun (WGS) entry which is preliminary data.</text>
</comment>